<sequence>MQFLLFLTFSFFSLLSYVSAEVVSDSESIVVHSPSVSTHTTTTTTHSHESTTESHHAALITSSSNHHPIFTSPSSSLAFGPATHHPAPLRSFHPYPSNPTSNPHPPFQRGNRQSPGAIFGEVVGGLAGVILVLSVVRCIFSWRRTPARDRIAARISRHHLDREMAEAAAQDRLTRLHFEAPSHPPPPPYNHIRLPDYDTAVASGETNV</sequence>
<evidence type="ECO:0000313" key="4">
    <source>
        <dbReference type="EMBL" id="KDQ64373.1"/>
    </source>
</evidence>
<feature type="chain" id="PRO_5001643899" description="Transmembrane protein" evidence="3">
    <location>
        <begin position="21"/>
        <end position="208"/>
    </location>
</feature>
<keyword evidence="3" id="KW-0732">Signal</keyword>
<evidence type="ECO:0000313" key="5">
    <source>
        <dbReference type="Proteomes" id="UP000027265"/>
    </source>
</evidence>
<evidence type="ECO:0000256" key="3">
    <source>
        <dbReference type="SAM" id="SignalP"/>
    </source>
</evidence>
<evidence type="ECO:0008006" key="6">
    <source>
        <dbReference type="Google" id="ProtNLM"/>
    </source>
</evidence>
<feature type="transmembrane region" description="Helical" evidence="2">
    <location>
        <begin position="118"/>
        <end position="140"/>
    </location>
</feature>
<dbReference type="InParanoid" id="A0A067QBC5"/>
<keyword evidence="2" id="KW-1133">Transmembrane helix</keyword>
<evidence type="ECO:0000256" key="2">
    <source>
        <dbReference type="SAM" id="Phobius"/>
    </source>
</evidence>
<evidence type="ECO:0000256" key="1">
    <source>
        <dbReference type="SAM" id="MobiDB-lite"/>
    </source>
</evidence>
<dbReference type="EMBL" id="KL197709">
    <property type="protein sequence ID" value="KDQ64373.1"/>
    <property type="molecule type" value="Genomic_DNA"/>
</dbReference>
<organism evidence="4 5">
    <name type="scientific">Jaapia argillacea MUCL 33604</name>
    <dbReference type="NCBI Taxonomy" id="933084"/>
    <lineage>
        <taxon>Eukaryota</taxon>
        <taxon>Fungi</taxon>
        <taxon>Dikarya</taxon>
        <taxon>Basidiomycota</taxon>
        <taxon>Agaricomycotina</taxon>
        <taxon>Agaricomycetes</taxon>
        <taxon>Agaricomycetidae</taxon>
        <taxon>Jaapiales</taxon>
        <taxon>Jaapiaceae</taxon>
        <taxon>Jaapia</taxon>
    </lineage>
</organism>
<protein>
    <recommendedName>
        <fullName evidence="6">Transmembrane protein</fullName>
    </recommendedName>
</protein>
<keyword evidence="2" id="KW-0472">Membrane</keyword>
<dbReference type="Proteomes" id="UP000027265">
    <property type="component" value="Unassembled WGS sequence"/>
</dbReference>
<accession>A0A067QBC5</accession>
<dbReference type="HOGENOM" id="CLU_1315825_0_0_1"/>
<gene>
    <name evidence="4" type="ORF">JAAARDRAFT_224003</name>
</gene>
<proteinExistence type="predicted"/>
<name>A0A067QBC5_9AGAM</name>
<reference evidence="5" key="1">
    <citation type="journal article" date="2014" name="Proc. Natl. Acad. Sci. U.S.A.">
        <title>Extensive sampling of basidiomycete genomes demonstrates inadequacy of the white-rot/brown-rot paradigm for wood decay fungi.</title>
        <authorList>
            <person name="Riley R."/>
            <person name="Salamov A.A."/>
            <person name="Brown D.W."/>
            <person name="Nagy L.G."/>
            <person name="Floudas D."/>
            <person name="Held B.W."/>
            <person name="Levasseur A."/>
            <person name="Lombard V."/>
            <person name="Morin E."/>
            <person name="Otillar R."/>
            <person name="Lindquist E.A."/>
            <person name="Sun H."/>
            <person name="LaButti K.M."/>
            <person name="Schmutz J."/>
            <person name="Jabbour D."/>
            <person name="Luo H."/>
            <person name="Baker S.E."/>
            <person name="Pisabarro A.G."/>
            <person name="Walton J.D."/>
            <person name="Blanchette R.A."/>
            <person name="Henrissat B."/>
            <person name="Martin F."/>
            <person name="Cullen D."/>
            <person name="Hibbett D.S."/>
            <person name="Grigoriev I.V."/>
        </authorList>
    </citation>
    <scope>NUCLEOTIDE SEQUENCE [LARGE SCALE GENOMIC DNA]</scope>
    <source>
        <strain evidence="5">MUCL 33604</strain>
    </source>
</reference>
<dbReference type="OrthoDB" id="3066970at2759"/>
<feature type="region of interest" description="Disordered" evidence="1">
    <location>
        <begin position="88"/>
        <end position="113"/>
    </location>
</feature>
<keyword evidence="2" id="KW-0812">Transmembrane</keyword>
<dbReference type="AlphaFoldDB" id="A0A067QBC5"/>
<keyword evidence="5" id="KW-1185">Reference proteome</keyword>
<feature type="signal peptide" evidence="3">
    <location>
        <begin position="1"/>
        <end position="20"/>
    </location>
</feature>